<evidence type="ECO:0000313" key="2">
    <source>
        <dbReference type="Proteomes" id="UP000291822"/>
    </source>
</evidence>
<dbReference type="Proteomes" id="UP000291822">
    <property type="component" value="Unassembled WGS sequence"/>
</dbReference>
<proteinExistence type="predicted"/>
<reference evidence="1 2" key="1">
    <citation type="submission" date="2019-02" db="EMBL/GenBank/DDBJ databases">
        <title>Dyella amyloliquefaciens sp. nov., isolated from forest soil.</title>
        <authorList>
            <person name="Gao Z.-H."/>
            <person name="Qiu L.-H."/>
        </authorList>
    </citation>
    <scope>NUCLEOTIDE SEQUENCE [LARGE SCALE GENOMIC DNA]</scope>
    <source>
        <strain evidence="1 2">KACC 12747</strain>
    </source>
</reference>
<dbReference type="AlphaFoldDB" id="A0A4R0YU12"/>
<gene>
    <name evidence="1" type="ORF">EZM97_13730</name>
</gene>
<dbReference type="EMBL" id="SJTG01000002">
    <property type="protein sequence ID" value="TCI09992.1"/>
    <property type="molecule type" value="Genomic_DNA"/>
</dbReference>
<dbReference type="RefSeq" id="WP_131407583.1">
    <property type="nucleotide sequence ID" value="NZ_SJTG01000002.1"/>
</dbReference>
<protein>
    <submittedName>
        <fullName evidence="1">Uncharacterized protein</fullName>
    </submittedName>
</protein>
<evidence type="ECO:0000313" key="1">
    <source>
        <dbReference type="EMBL" id="TCI09992.1"/>
    </source>
</evidence>
<sequence>MGDLWPMPAKVRHPPFGFAYLQFARGVPAQLLAKHVVFALQQAIEVNQFVEGVHHPALGIFCFMGHQAWLRPGCPEIAGMAVNHR</sequence>
<organism evidence="1 2">
    <name type="scientific">Dyella soli</name>
    <dbReference type="NCBI Taxonomy" id="522319"/>
    <lineage>
        <taxon>Bacteria</taxon>
        <taxon>Pseudomonadati</taxon>
        <taxon>Pseudomonadota</taxon>
        <taxon>Gammaproteobacteria</taxon>
        <taxon>Lysobacterales</taxon>
        <taxon>Rhodanobacteraceae</taxon>
        <taxon>Dyella</taxon>
    </lineage>
</organism>
<keyword evidence="2" id="KW-1185">Reference proteome</keyword>
<comment type="caution">
    <text evidence="1">The sequence shown here is derived from an EMBL/GenBank/DDBJ whole genome shotgun (WGS) entry which is preliminary data.</text>
</comment>
<accession>A0A4R0YU12</accession>
<name>A0A4R0YU12_9GAMM</name>